<dbReference type="AlphaFoldDB" id="A0A5P9Q797"/>
<protein>
    <recommendedName>
        <fullName evidence="4">Big-1 domain-containing protein</fullName>
    </recommendedName>
</protein>
<gene>
    <name evidence="2" type="ORF">KDY119_00452</name>
</gene>
<dbReference type="Proteomes" id="UP000326702">
    <property type="component" value="Chromosome"/>
</dbReference>
<sequence length="531" mass="55113">MKAPLRLLAALAVTAPILVAAALPADAALPSGDCSEGPYAHTTAMSNVALRTSVTDIVATCDGKPVSGTLTLTLDAPDGSTEYSHSSSIARSGPTNWSFTPHEMGTHALHATFAPSDWSSPGSWDESVQLTPSSVSLYATASVGWFDGEARVSAAAQVTGRGWQVVDAVPTGTITVRNAAGHVLMSKTLASSTALGVSPSPVYARDLVDAREGDVLDVTYSGDDQWAPSERTITVTDSRATPSITLRSGGQTNYATVIVDVVGTDEGADPGGVTITAKGHAYVLPKSQYVDATHTEYADNLPLSAGTYPISVHFGGTKKLKAADLVQKATFDRAPLQMASGPKRRYSTAAPGTTNAVSVTLTDNSGRRAPGVLVTFQQRVGTSTTWRTLGSARTASNGVASLSFKAASSRYIRAVISANTQYTPTSATRISHSTHVTTKRAVSARAATISGHRTKARLNVTSSPGGRATLQVRRAGAWHTVQKKSTGHSTSRATTTFTVSKGATSHTYRVVVAADANGTQAASQSIVVKKA</sequence>
<proteinExistence type="predicted"/>
<accession>A0A5P9Q797</accession>
<feature type="signal peptide" evidence="1">
    <location>
        <begin position="1"/>
        <end position="27"/>
    </location>
</feature>
<reference evidence="2 3" key="1">
    <citation type="submission" date="2019-10" db="EMBL/GenBank/DDBJ databases">
        <title>Genome sequence of Luteimicrobium xylanilyticum HY-24.</title>
        <authorList>
            <person name="Kim D.Y."/>
            <person name="Park H.-Y."/>
        </authorList>
    </citation>
    <scope>NUCLEOTIDE SEQUENCE [LARGE SCALE GENOMIC DNA]</scope>
    <source>
        <strain evidence="2 3">HY-24</strain>
    </source>
</reference>
<evidence type="ECO:0000313" key="2">
    <source>
        <dbReference type="EMBL" id="QFU96960.1"/>
    </source>
</evidence>
<keyword evidence="3" id="KW-1185">Reference proteome</keyword>
<keyword evidence="1" id="KW-0732">Signal</keyword>
<evidence type="ECO:0000313" key="3">
    <source>
        <dbReference type="Proteomes" id="UP000326702"/>
    </source>
</evidence>
<evidence type="ECO:0008006" key="4">
    <source>
        <dbReference type="Google" id="ProtNLM"/>
    </source>
</evidence>
<name>A0A5P9Q797_9MICO</name>
<evidence type="ECO:0000256" key="1">
    <source>
        <dbReference type="SAM" id="SignalP"/>
    </source>
</evidence>
<dbReference type="EMBL" id="CP045529">
    <property type="protein sequence ID" value="QFU96960.1"/>
    <property type="molecule type" value="Genomic_DNA"/>
</dbReference>
<feature type="chain" id="PRO_5025055524" description="Big-1 domain-containing protein" evidence="1">
    <location>
        <begin position="28"/>
        <end position="531"/>
    </location>
</feature>
<dbReference type="RefSeq" id="WP_036954650.1">
    <property type="nucleotide sequence ID" value="NZ_BAABIH010000013.1"/>
</dbReference>
<organism evidence="2 3">
    <name type="scientific">Luteimicrobium xylanilyticum</name>
    <dbReference type="NCBI Taxonomy" id="1133546"/>
    <lineage>
        <taxon>Bacteria</taxon>
        <taxon>Bacillati</taxon>
        <taxon>Actinomycetota</taxon>
        <taxon>Actinomycetes</taxon>
        <taxon>Micrococcales</taxon>
        <taxon>Luteimicrobium</taxon>
    </lineage>
</organism>
<dbReference type="KEGG" id="lxl:KDY119_00452"/>